<protein>
    <submittedName>
        <fullName evidence="1">Uncharacterized protein</fullName>
    </submittedName>
</protein>
<dbReference type="EMBL" id="MU150354">
    <property type="protein sequence ID" value="KAF9457923.1"/>
    <property type="molecule type" value="Genomic_DNA"/>
</dbReference>
<sequence length="397" mass="44373">MIPPLPTEIKDEIVNHLHDDRKALLACSLATTALLAPARHHLFSEVSVECAKLCTFLALLDASWCSISPALTRMSIHGPKGFPMHDSTPVKGYVSADRMRLISRLQGISRIRFSCLAFCKISPFWRLLSDLKAVRELEFHKLKIGSPVTFFQYICSIPGLAALSITESSMPTIALDMTQFRRVTTLSIPLLDVTKASGALLDWFQAQDTIPHVQTFSINLNSSSTGLLTTRKYTDAIGPSVHNLHIRLPSSIKTYLERPGRIDFTPFIAVRSIHFEGHIGQESHALETFMRGVFEKIPSPVLTDVSLTVSLELADEALAAMGVTDQWILEAFNWGRLPDILEDRIGTNLRELRLIINGYPAYWITHVKLSLKAGPFAMFHRRGVFHVDFAKPFIGAW</sequence>
<organism evidence="1 2">
    <name type="scientific">Collybia nuda</name>
    <dbReference type="NCBI Taxonomy" id="64659"/>
    <lineage>
        <taxon>Eukaryota</taxon>
        <taxon>Fungi</taxon>
        <taxon>Dikarya</taxon>
        <taxon>Basidiomycota</taxon>
        <taxon>Agaricomycotina</taxon>
        <taxon>Agaricomycetes</taxon>
        <taxon>Agaricomycetidae</taxon>
        <taxon>Agaricales</taxon>
        <taxon>Tricholomatineae</taxon>
        <taxon>Clitocybaceae</taxon>
        <taxon>Collybia</taxon>
    </lineage>
</organism>
<dbReference type="AlphaFoldDB" id="A0A9P5XUP7"/>
<gene>
    <name evidence="1" type="ORF">BDZ94DRAFT_1271937</name>
</gene>
<reference evidence="1" key="1">
    <citation type="submission" date="2020-11" db="EMBL/GenBank/DDBJ databases">
        <authorList>
            <consortium name="DOE Joint Genome Institute"/>
            <person name="Ahrendt S."/>
            <person name="Riley R."/>
            <person name="Andreopoulos W."/>
            <person name="Labutti K."/>
            <person name="Pangilinan J."/>
            <person name="Ruiz-Duenas F.J."/>
            <person name="Barrasa J.M."/>
            <person name="Sanchez-Garcia M."/>
            <person name="Camarero S."/>
            <person name="Miyauchi S."/>
            <person name="Serrano A."/>
            <person name="Linde D."/>
            <person name="Babiker R."/>
            <person name="Drula E."/>
            <person name="Ayuso-Fernandez I."/>
            <person name="Pacheco R."/>
            <person name="Padilla G."/>
            <person name="Ferreira P."/>
            <person name="Barriuso J."/>
            <person name="Kellner H."/>
            <person name="Castanera R."/>
            <person name="Alfaro M."/>
            <person name="Ramirez L."/>
            <person name="Pisabarro A.G."/>
            <person name="Kuo A."/>
            <person name="Tritt A."/>
            <person name="Lipzen A."/>
            <person name="He G."/>
            <person name="Yan M."/>
            <person name="Ng V."/>
            <person name="Cullen D."/>
            <person name="Martin F."/>
            <person name="Rosso M.-N."/>
            <person name="Henrissat B."/>
            <person name="Hibbett D."/>
            <person name="Martinez A.T."/>
            <person name="Grigoriev I.V."/>
        </authorList>
    </citation>
    <scope>NUCLEOTIDE SEQUENCE</scope>
    <source>
        <strain evidence="1">CBS 247.69</strain>
    </source>
</reference>
<evidence type="ECO:0000313" key="1">
    <source>
        <dbReference type="EMBL" id="KAF9457923.1"/>
    </source>
</evidence>
<proteinExistence type="predicted"/>
<keyword evidence="2" id="KW-1185">Reference proteome</keyword>
<comment type="caution">
    <text evidence="1">The sequence shown here is derived from an EMBL/GenBank/DDBJ whole genome shotgun (WGS) entry which is preliminary data.</text>
</comment>
<accession>A0A9P5XUP7</accession>
<dbReference type="Proteomes" id="UP000807353">
    <property type="component" value="Unassembled WGS sequence"/>
</dbReference>
<name>A0A9P5XUP7_9AGAR</name>
<dbReference type="OrthoDB" id="2977329at2759"/>
<evidence type="ECO:0000313" key="2">
    <source>
        <dbReference type="Proteomes" id="UP000807353"/>
    </source>
</evidence>